<feature type="domain" description="Tyr recombinase" evidence="10">
    <location>
        <begin position="104"/>
        <end position="284"/>
    </location>
</feature>
<evidence type="ECO:0000256" key="4">
    <source>
        <dbReference type="ARBA" id="ARBA00022829"/>
    </source>
</evidence>
<dbReference type="InterPro" id="IPR010998">
    <property type="entry name" value="Integrase_recombinase_N"/>
</dbReference>
<protein>
    <recommendedName>
        <fullName evidence="9">Tyrosine recombinase XerC</fullName>
    </recommendedName>
</protein>
<keyword evidence="5 9" id="KW-0229">DNA integration</keyword>
<keyword evidence="13" id="KW-1185">Reference proteome</keyword>
<evidence type="ECO:0000256" key="5">
    <source>
        <dbReference type="ARBA" id="ARBA00022908"/>
    </source>
</evidence>
<dbReference type="AlphaFoldDB" id="A0AAF0YL58"/>
<dbReference type="Gene3D" id="1.10.443.10">
    <property type="entry name" value="Intergrase catalytic core"/>
    <property type="match status" value="1"/>
</dbReference>
<sequence length="293" mass="34560">MDYVLDFLDVLKYQKQYSPKTIESYQLDLREFESFLNAEHLTVTTFESRDARNYLTFIYDKDYKKTTISRKISAIRSFYNYLNERYIVENNPVSQVSFPKRDSMLPDFLYENQIDALFQSLDKNKKMYTRDRALLEILYGTGIRSAELLNIEVSDIDFDHRLLKVLGKGNKERIVPFNESVKEALLEYIETFSKHMEETGAFWLNYNLTKLTDRGLRYIINKVMKESAIKASLHPHTLRHTFATHMLNNGADIRAVQELLGHESLSTTQRYTHVSKEQLRQAYLNAHPQNNKR</sequence>
<dbReference type="InterPro" id="IPR050090">
    <property type="entry name" value="Tyrosine_recombinase_XerCD"/>
</dbReference>
<keyword evidence="2 9" id="KW-0963">Cytoplasm</keyword>
<evidence type="ECO:0000259" key="10">
    <source>
        <dbReference type="PROSITE" id="PS51898"/>
    </source>
</evidence>
<dbReference type="PANTHER" id="PTHR30349:SF77">
    <property type="entry name" value="TYROSINE RECOMBINASE XERC"/>
    <property type="match status" value="1"/>
</dbReference>
<evidence type="ECO:0000259" key="11">
    <source>
        <dbReference type="PROSITE" id="PS51900"/>
    </source>
</evidence>
<dbReference type="InterPro" id="IPR013762">
    <property type="entry name" value="Integrase-like_cat_sf"/>
</dbReference>
<keyword evidence="4 9" id="KW-0159">Chromosome partition</keyword>
<dbReference type="PROSITE" id="PS51898">
    <property type="entry name" value="TYR_RECOMBINASE"/>
    <property type="match status" value="1"/>
</dbReference>
<accession>A0AAF0YL58</accession>
<dbReference type="InterPro" id="IPR002104">
    <property type="entry name" value="Integrase_catalytic"/>
</dbReference>
<dbReference type="SUPFAM" id="SSF56349">
    <property type="entry name" value="DNA breaking-rejoining enzymes"/>
    <property type="match status" value="1"/>
</dbReference>
<evidence type="ECO:0000256" key="2">
    <source>
        <dbReference type="ARBA" id="ARBA00022490"/>
    </source>
</evidence>
<dbReference type="GO" id="GO:0005737">
    <property type="term" value="C:cytoplasm"/>
    <property type="evidence" value="ECO:0007669"/>
    <property type="project" value="UniProtKB-SubCell"/>
</dbReference>
<dbReference type="Pfam" id="PF02899">
    <property type="entry name" value="Phage_int_SAM_1"/>
    <property type="match status" value="1"/>
</dbReference>
<dbReference type="NCBIfam" id="NF001399">
    <property type="entry name" value="PRK00283.1"/>
    <property type="match status" value="1"/>
</dbReference>
<evidence type="ECO:0000256" key="3">
    <source>
        <dbReference type="ARBA" id="ARBA00022618"/>
    </source>
</evidence>
<feature type="domain" description="Core-binding (CB)" evidence="11">
    <location>
        <begin position="1"/>
        <end position="83"/>
    </location>
</feature>
<name>A0AAF0YL58_9STAP</name>
<keyword evidence="6 9" id="KW-0238">DNA-binding</keyword>
<feature type="active site" evidence="9">
    <location>
        <position position="144"/>
    </location>
</feature>
<dbReference type="InterPro" id="IPR004107">
    <property type="entry name" value="Integrase_SAM-like_N"/>
</dbReference>
<comment type="subcellular location">
    <subcellularLocation>
        <location evidence="1 9">Cytoplasm</location>
    </subcellularLocation>
</comment>
<dbReference type="HAMAP" id="MF_01808">
    <property type="entry name" value="Recomb_XerC_XerD"/>
    <property type="match status" value="1"/>
</dbReference>
<dbReference type="InterPro" id="IPR011010">
    <property type="entry name" value="DNA_brk_join_enz"/>
</dbReference>
<dbReference type="GO" id="GO:0006313">
    <property type="term" value="P:DNA transposition"/>
    <property type="evidence" value="ECO:0007669"/>
    <property type="project" value="UniProtKB-UniRule"/>
</dbReference>
<dbReference type="Gene3D" id="1.10.150.130">
    <property type="match status" value="1"/>
</dbReference>
<dbReference type="PANTHER" id="PTHR30349">
    <property type="entry name" value="PHAGE INTEGRASE-RELATED"/>
    <property type="match status" value="1"/>
</dbReference>
<dbReference type="PROSITE" id="PS51900">
    <property type="entry name" value="CB"/>
    <property type="match status" value="1"/>
</dbReference>
<dbReference type="InterPro" id="IPR044068">
    <property type="entry name" value="CB"/>
</dbReference>
<keyword evidence="3 9" id="KW-0132">Cell division</keyword>
<keyword evidence="7 9" id="KW-0233">DNA recombination</keyword>
<dbReference type="GO" id="GO:0009037">
    <property type="term" value="F:tyrosine-based site-specific recombinase activity"/>
    <property type="evidence" value="ECO:0007669"/>
    <property type="project" value="UniProtKB-UniRule"/>
</dbReference>
<dbReference type="InterPro" id="IPR023009">
    <property type="entry name" value="Tyrosine_recombinase_XerC/XerD"/>
</dbReference>
<keyword evidence="8 9" id="KW-0131">Cell cycle</keyword>
<dbReference type="GO" id="GO:0007059">
    <property type="term" value="P:chromosome segregation"/>
    <property type="evidence" value="ECO:0007669"/>
    <property type="project" value="UniProtKB-UniRule"/>
</dbReference>
<feature type="active site" description="O-(3'-phospho-DNA)-tyrosine intermediate" evidence="9">
    <location>
        <position position="271"/>
    </location>
</feature>
<evidence type="ECO:0000256" key="7">
    <source>
        <dbReference type="ARBA" id="ARBA00023172"/>
    </source>
</evidence>
<comment type="similarity">
    <text evidence="9">Belongs to the 'phage' integrase family. XerC subfamily.</text>
</comment>
<evidence type="ECO:0000256" key="1">
    <source>
        <dbReference type="ARBA" id="ARBA00004496"/>
    </source>
</evidence>
<dbReference type="RefSeq" id="WP_102167544.1">
    <property type="nucleotide sequence ID" value="NZ_CP136964.1"/>
</dbReference>
<evidence type="ECO:0000256" key="8">
    <source>
        <dbReference type="ARBA" id="ARBA00023306"/>
    </source>
</evidence>
<evidence type="ECO:0000256" key="6">
    <source>
        <dbReference type="ARBA" id="ARBA00023125"/>
    </source>
</evidence>
<feature type="active site" evidence="9">
    <location>
        <position position="262"/>
    </location>
</feature>
<dbReference type="Pfam" id="PF00589">
    <property type="entry name" value="Phage_integrase"/>
    <property type="match status" value="1"/>
</dbReference>
<dbReference type="KEGG" id="nmy:CJ229_000695"/>
<organism evidence="12 13">
    <name type="scientific">Nosocomiicoccus massiliensis</name>
    <dbReference type="NCBI Taxonomy" id="1232430"/>
    <lineage>
        <taxon>Bacteria</taxon>
        <taxon>Bacillati</taxon>
        <taxon>Bacillota</taxon>
        <taxon>Bacilli</taxon>
        <taxon>Bacillales</taxon>
        <taxon>Staphylococcaceae</taxon>
        <taxon>Nosocomiicoccus</taxon>
    </lineage>
</organism>
<reference evidence="13" key="1">
    <citation type="submission" date="2017-09" db="EMBL/GenBank/DDBJ databases">
        <title>Bacterial strain isolated from the female urinary microbiota.</title>
        <authorList>
            <person name="Thomas-White K."/>
            <person name="Kumar N."/>
            <person name="Forster S."/>
            <person name="Putonti C."/>
            <person name="Lawley T."/>
            <person name="Wolfe A.J."/>
        </authorList>
    </citation>
    <scope>NUCLEOTIDE SEQUENCE [LARGE SCALE GENOMIC DNA]</scope>
    <source>
        <strain evidence="13">UMB0959</strain>
    </source>
</reference>
<comment type="function">
    <text evidence="9">Site-specific tyrosine recombinase, which acts by catalyzing the cutting and rejoining of the recombining DNA molecules. The XerC-XerD complex is essential to convert dimers of the bacterial chromosome into monomers to permit their segregation at cell division. It also contributes to the segregational stability of plasmids.</text>
</comment>
<evidence type="ECO:0000313" key="12">
    <source>
        <dbReference type="EMBL" id="WOS96295.1"/>
    </source>
</evidence>
<dbReference type="GO" id="GO:0003677">
    <property type="term" value="F:DNA binding"/>
    <property type="evidence" value="ECO:0007669"/>
    <property type="project" value="UniProtKB-UniRule"/>
</dbReference>
<dbReference type="GO" id="GO:0051301">
    <property type="term" value="P:cell division"/>
    <property type="evidence" value="ECO:0007669"/>
    <property type="project" value="UniProtKB-KW"/>
</dbReference>
<evidence type="ECO:0000256" key="9">
    <source>
        <dbReference type="HAMAP-Rule" id="MF_01808"/>
    </source>
</evidence>
<gene>
    <name evidence="9" type="primary">xerC</name>
    <name evidence="12" type="ORF">CJ229_000695</name>
</gene>
<feature type="active site" evidence="9">
    <location>
        <position position="236"/>
    </location>
</feature>
<feature type="active site" evidence="9">
    <location>
        <position position="168"/>
    </location>
</feature>
<dbReference type="CDD" id="cd00798">
    <property type="entry name" value="INT_XerDC_C"/>
    <property type="match status" value="1"/>
</dbReference>
<feature type="active site" evidence="9">
    <location>
        <position position="239"/>
    </location>
</feature>
<dbReference type="EMBL" id="CP136964">
    <property type="protein sequence ID" value="WOS96295.1"/>
    <property type="molecule type" value="Genomic_DNA"/>
</dbReference>
<dbReference type="NCBIfam" id="NF040815">
    <property type="entry name" value="recomb_XerA_Arch"/>
    <property type="match status" value="1"/>
</dbReference>
<evidence type="ECO:0000313" key="13">
    <source>
        <dbReference type="Proteomes" id="UP000243626"/>
    </source>
</evidence>
<proteinExistence type="inferred from homology"/>
<dbReference type="Proteomes" id="UP000243626">
    <property type="component" value="Chromosome"/>
</dbReference>
<comment type="subunit">
    <text evidence="9">Forms a cyclic heterotetrameric complex composed of two molecules of XerC and two molecules of XerD.</text>
</comment>